<sequence>MDHGDRAEGQRLLDMEILDLQESKQSEAMALERANLLLEEKTLLEQKLKLQNDFWELEKKRLQDALAKTMREQKKKDVFQAYEIAALHVSIGSHQQGALLLNLRFEGALDEVEILSSRLKILNVQLQEKDAQCREADKNYLQKEAQLKQSLSLVRHRNELQQQESILSHLDVLKKKNELEIEQLKKEQHKLNLKRKEEVSALLREKNFVWDQLKRMENGYTSSLDEKEQELRCAEEALKKLELRVDELQRAHDDKTVEATILRINIQTAEEELSRLRDELTKLNLKGQAGDFSFHPLKIPELNSMSSVEKQLALPNNGNDDADPCAEGELKWTSGDDAARLLVEKEEELKRTRKLMDELRIENQNLQLLYADLEEQLKEQKLGKVSHNNIKDPTFRSLNADLEAIAMDSQQTSLKASTELIKRKSPASEPFVGEGLSLKLQCQTNLDTDSSKIMQEFTLKDVNDEVKASKQKYIHTSQKSADSIADLTTDNKRRSSLFSSAFNIPKVV</sequence>
<dbReference type="OMA" id="IMHVENE"/>
<keyword evidence="1" id="KW-0175">Coiled coil</keyword>
<protein>
    <submittedName>
        <fullName evidence="2">Uncharacterized protein</fullName>
    </submittedName>
</protein>
<feature type="coiled-coil region" evidence="1">
    <location>
        <begin position="45"/>
        <end position="72"/>
    </location>
</feature>
<name>A0A8T2RLZ3_CERRI</name>
<dbReference type="Proteomes" id="UP000825935">
    <property type="component" value="Chromosome 26"/>
</dbReference>
<dbReference type="EMBL" id="CM035431">
    <property type="protein sequence ID" value="KAH7296970.1"/>
    <property type="molecule type" value="Genomic_DNA"/>
</dbReference>
<organism evidence="2 3">
    <name type="scientific">Ceratopteris richardii</name>
    <name type="common">Triangle waterfern</name>
    <dbReference type="NCBI Taxonomy" id="49495"/>
    <lineage>
        <taxon>Eukaryota</taxon>
        <taxon>Viridiplantae</taxon>
        <taxon>Streptophyta</taxon>
        <taxon>Embryophyta</taxon>
        <taxon>Tracheophyta</taxon>
        <taxon>Polypodiopsida</taxon>
        <taxon>Polypodiidae</taxon>
        <taxon>Polypodiales</taxon>
        <taxon>Pteridineae</taxon>
        <taxon>Pteridaceae</taxon>
        <taxon>Parkerioideae</taxon>
        <taxon>Ceratopteris</taxon>
    </lineage>
</organism>
<dbReference type="AlphaFoldDB" id="A0A8T2RLZ3"/>
<gene>
    <name evidence="2" type="ORF">KP509_26G046800</name>
</gene>
<accession>A0A8T2RLZ3</accession>
<feature type="coiled-coil region" evidence="1">
    <location>
        <begin position="342"/>
        <end position="383"/>
    </location>
</feature>
<comment type="caution">
    <text evidence="2">The sequence shown here is derived from an EMBL/GenBank/DDBJ whole genome shotgun (WGS) entry which is preliminary data.</text>
</comment>
<evidence type="ECO:0000256" key="1">
    <source>
        <dbReference type="SAM" id="Coils"/>
    </source>
</evidence>
<feature type="coiled-coil region" evidence="1">
    <location>
        <begin position="119"/>
        <end position="286"/>
    </location>
</feature>
<dbReference type="EMBL" id="CM035431">
    <property type="protein sequence ID" value="KAH7296971.1"/>
    <property type="molecule type" value="Genomic_DNA"/>
</dbReference>
<dbReference type="PANTHER" id="PTHR35992">
    <property type="entry name" value="CYTOMATRIX PROTEIN-LIKE PROTEIN"/>
    <property type="match status" value="1"/>
</dbReference>
<dbReference type="OrthoDB" id="1921280at2759"/>
<proteinExistence type="predicted"/>
<evidence type="ECO:0000313" key="2">
    <source>
        <dbReference type="EMBL" id="KAH7296971.1"/>
    </source>
</evidence>
<keyword evidence="3" id="KW-1185">Reference proteome</keyword>
<dbReference type="PANTHER" id="PTHR35992:SF1">
    <property type="entry name" value="CYTOMATRIX PROTEIN-LIKE PROTEIN"/>
    <property type="match status" value="1"/>
</dbReference>
<evidence type="ECO:0000313" key="3">
    <source>
        <dbReference type="Proteomes" id="UP000825935"/>
    </source>
</evidence>
<reference evidence="2" key="1">
    <citation type="submission" date="2021-08" db="EMBL/GenBank/DDBJ databases">
        <title>WGS assembly of Ceratopteris richardii.</title>
        <authorList>
            <person name="Marchant D.B."/>
            <person name="Chen G."/>
            <person name="Jenkins J."/>
            <person name="Shu S."/>
            <person name="Leebens-Mack J."/>
            <person name="Grimwood J."/>
            <person name="Schmutz J."/>
            <person name="Soltis P."/>
            <person name="Soltis D."/>
            <person name="Chen Z.-H."/>
        </authorList>
    </citation>
    <scope>NUCLEOTIDE SEQUENCE</scope>
    <source>
        <strain evidence="2">Whitten #5841</strain>
        <tissue evidence="2">Leaf</tissue>
    </source>
</reference>